<evidence type="ECO:0000256" key="4">
    <source>
        <dbReference type="ARBA" id="ARBA00022989"/>
    </source>
</evidence>
<dbReference type="InterPro" id="IPR001851">
    <property type="entry name" value="ABC_transp_permease"/>
</dbReference>
<dbReference type="PANTHER" id="PTHR30482:SF17">
    <property type="entry name" value="ABC TRANSPORTER ATP-BINDING PROTEIN"/>
    <property type="match status" value="1"/>
</dbReference>
<dbReference type="GO" id="GO:0005886">
    <property type="term" value="C:plasma membrane"/>
    <property type="evidence" value="ECO:0007669"/>
    <property type="project" value="UniProtKB-SubCell"/>
</dbReference>
<feature type="transmembrane region" description="Helical" evidence="7">
    <location>
        <begin position="69"/>
        <end position="89"/>
    </location>
</feature>
<keyword evidence="3 7" id="KW-0812">Transmembrane</keyword>
<evidence type="ECO:0000313" key="9">
    <source>
        <dbReference type="Proteomes" id="UP000264006"/>
    </source>
</evidence>
<dbReference type="KEGG" id="euz:DVS28_a0149"/>
<dbReference type="Pfam" id="PF02653">
    <property type="entry name" value="BPD_transp_2"/>
    <property type="match status" value="1"/>
</dbReference>
<dbReference type="OrthoDB" id="9814461at2"/>
<accession>A0A346XRL0</accession>
<keyword evidence="2" id="KW-1003">Cell membrane</keyword>
<feature type="transmembrane region" description="Helical" evidence="7">
    <location>
        <begin position="337"/>
        <end position="358"/>
    </location>
</feature>
<feature type="transmembrane region" description="Helical" evidence="7">
    <location>
        <begin position="95"/>
        <end position="112"/>
    </location>
</feature>
<dbReference type="EMBL" id="CP031165">
    <property type="protein sequence ID" value="AXV04857.1"/>
    <property type="molecule type" value="Genomic_DNA"/>
</dbReference>
<reference evidence="8 9" key="1">
    <citation type="submission" date="2018-09" db="EMBL/GenBank/DDBJ databases">
        <title>Complete genome sequence of Euzebya sp. DY32-46 isolated from seawater of Pacific Ocean.</title>
        <authorList>
            <person name="Xu L."/>
            <person name="Wu Y.-H."/>
            <person name="Xu X.-W."/>
        </authorList>
    </citation>
    <scope>NUCLEOTIDE SEQUENCE [LARGE SCALE GENOMIC DNA]</scope>
    <source>
        <strain evidence="8 9">DY32-46</strain>
    </source>
</reference>
<dbReference type="GO" id="GO:0015658">
    <property type="term" value="F:branched-chain amino acid transmembrane transporter activity"/>
    <property type="evidence" value="ECO:0007669"/>
    <property type="project" value="InterPro"/>
</dbReference>
<keyword evidence="5 7" id="KW-0472">Membrane</keyword>
<dbReference type="InterPro" id="IPR043428">
    <property type="entry name" value="LivM-like"/>
</dbReference>
<feature type="transmembrane region" description="Helical" evidence="7">
    <location>
        <begin position="199"/>
        <end position="216"/>
    </location>
</feature>
<evidence type="ECO:0000256" key="7">
    <source>
        <dbReference type="SAM" id="Phobius"/>
    </source>
</evidence>
<dbReference type="AlphaFoldDB" id="A0A346XRL0"/>
<evidence type="ECO:0000256" key="1">
    <source>
        <dbReference type="ARBA" id="ARBA00004651"/>
    </source>
</evidence>
<feature type="transmembrane region" description="Helical" evidence="7">
    <location>
        <begin position="247"/>
        <end position="268"/>
    </location>
</feature>
<keyword evidence="9" id="KW-1185">Reference proteome</keyword>
<dbReference type="CDD" id="cd06581">
    <property type="entry name" value="TM_PBP1_LivM_like"/>
    <property type="match status" value="1"/>
</dbReference>
<gene>
    <name evidence="8" type="ORF">DVS28_a0149</name>
</gene>
<dbReference type="PANTHER" id="PTHR30482">
    <property type="entry name" value="HIGH-AFFINITY BRANCHED-CHAIN AMINO ACID TRANSPORT SYSTEM PERMEASE"/>
    <property type="match status" value="1"/>
</dbReference>
<keyword evidence="4 7" id="KW-1133">Transmembrane helix</keyword>
<protein>
    <submittedName>
        <fullName evidence="8">Branched-chain amino acid transport system permease protein LivM</fullName>
    </submittedName>
</protein>
<dbReference type="Proteomes" id="UP000264006">
    <property type="component" value="Chromosome"/>
</dbReference>
<feature type="region of interest" description="Disordered" evidence="6">
    <location>
        <begin position="1"/>
        <end position="27"/>
    </location>
</feature>
<name>A0A346XRL0_9ACTN</name>
<evidence type="ECO:0000256" key="2">
    <source>
        <dbReference type="ARBA" id="ARBA00022475"/>
    </source>
</evidence>
<sequence>MTDTADTADTAVQPTSPAAAPLPASRSTSTRGGLIALVVVAVLVALPFVGVPIPGVLPGEISSPGSLQVLAIGLVFAGIAVSYDIVFGFTGLLSFGHALFVALGAYGTNLLMESTGLPYAVAVPLTVVLVAVIAALLGGVALRVGGVAFAMVTLAYAEVFSILLLADPLRISGGEEGLALVSDGVPDLLRGVVNIRNRYWLALVFLVVAYVIARMVTASRAGRVWEAIRENEDRVELLGLKPLPFKLVSFVIGASLATLGGGVYLLLVRGANPSLASADFTLALLVMVVLGGAGRLWGAAIGGMLYGLLTLRLSALGTSGVLDGLPDPIEGVLSEPLFVLGTLFVLLMLFAPGGMAGISDRLRSTLRRADGAAPTTRAPGTPP</sequence>
<feature type="transmembrane region" description="Helical" evidence="7">
    <location>
        <begin position="280"/>
        <end position="309"/>
    </location>
</feature>
<feature type="transmembrane region" description="Helical" evidence="7">
    <location>
        <begin position="119"/>
        <end position="141"/>
    </location>
</feature>
<dbReference type="RefSeq" id="WP_114589744.1">
    <property type="nucleotide sequence ID" value="NZ_CP031165.1"/>
</dbReference>
<evidence type="ECO:0000256" key="3">
    <source>
        <dbReference type="ARBA" id="ARBA00022692"/>
    </source>
</evidence>
<evidence type="ECO:0000313" key="8">
    <source>
        <dbReference type="EMBL" id="AXV04857.1"/>
    </source>
</evidence>
<proteinExistence type="predicted"/>
<evidence type="ECO:0000256" key="5">
    <source>
        <dbReference type="ARBA" id="ARBA00023136"/>
    </source>
</evidence>
<evidence type="ECO:0000256" key="6">
    <source>
        <dbReference type="SAM" id="MobiDB-lite"/>
    </source>
</evidence>
<comment type="subcellular location">
    <subcellularLocation>
        <location evidence="1">Cell membrane</location>
        <topology evidence="1">Multi-pass membrane protein</topology>
    </subcellularLocation>
</comment>
<organism evidence="8 9">
    <name type="scientific">Euzebya pacifica</name>
    <dbReference type="NCBI Taxonomy" id="1608957"/>
    <lineage>
        <taxon>Bacteria</taxon>
        <taxon>Bacillati</taxon>
        <taxon>Actinomycetota</taxon>
        <taxon>Nitriliruptoria</taxon>
        <taxon>Euzebyales</taxon>
    </lineage>
</organism>
<feature type="transmembrane region" description="Helical" evidence="7">
    <location>
        <begin position="34"/>
        <end position="57"/>
    </location>
</feature>